<dbReference type="AlphaFoldDB" id="A0A4P9XQA5"/>
<dbReference type="STRING" id="78915.A0A4P9XQA5"/>
<dbReference type="Proteomes" id="UP000271241">
    <property type="component" value="Unassembled WGS sequence"/>
</dbReference>
<dbReference type="Gene3D" id="3.40.30.10">
    <property type="entry name" value="Glutaredoxin"/>
    <property type="match status" value="2"/>
</dbReference>
<sequence>MLLPHRWTTATAAAALSVALATTVSLSAQNADALYSSGSSVKLLNNGNFKRTVYNSNDVVVVEFFAPWCGHCKQLAPAYAKAAKKVRDSVVMAAVDCDAAENKQLCGQQGIQGFPTIKVYYPMQDKKKPGRLKKIPSDYQGERTSEALIQAAQSRLPTWSVTTLTADKTTVAKANIDEFLADEDKRRPAGLADGLPKAVFFTNKPQTAPQIRAMGLQFHGRLRIAVSRDPNLAKRFQVPSTPTLLVLPSGTSSADEAVIYDGELKRSKLIAFLEEHALPVGAGKKATAKKDKVKSAKTDAKTSDDRKNAKRSADSKIASDKTQREETTDASVIQIRSQEEIDACLDGENPCFMALFGLVDPLDGDALKEDMDNIEMLRKLQADDRRAGGPFRFAYLRGTDADQLAKQLDLADARPTAVIIRWQDRLYRPFGGAFDAQQLARFMRQTVSQRVSSLPLSQRPRFGPLPLQPSDRADDQGDDTKDTAEEENGDDEVDEEQTEHDEL</sequence>
<evidence type="ECO:0000259" key="3">
    <source>
        <dbReference type="PROSITE" id="PS51352"/>
    </source>
</evidence>
<feature type="compositionally biased region" description="Basic and acidic residues" evidence="1">
    <location>
        <begin position="471"/>
        <end position="483"/>
    </location>
</feature>
<keyword evidence="5" id="KW-1185">Reference proteome</keyword>
<feature type="region of interest" description="Disordered" evidence="1">
    <location>
        <begin position="452"/>
        <end position="503"/>
    </location>
</feature>
<dbReference type="PANTHER" id="PTHR45815">
    <property type="entry name" value="PROTEIN DISULFIDE-ISOMERASE A6"/>
    <property type="match status" value="1"/>
</dbReference>
<dbReference type="InterPro" id="IPR013766">
    <property type="entry name" value="Thioredoxin_domain"/>
</dbReference>
<feature type="compositionally biased region" description="Basic and acidic residues" evidence="1">
    <location>
        <begin position="288"/>
        <end position="327"/>
    </location>
</feature>
<dbReference type="PANTHER" id="PTHR45815:SF3">
    <property type="entry name" value="PROTEIN DISULFIDE-ISOMERASE A6"/>
    <property type="match status" value="1"/>
</dbReference>
<dbReference type="OrthoDB" id="74910at2759"/>
<dbReference type="PROSITE" id="PS51352">
    <property type="entry name" value="THIOREDOXIN_2"/>
    <property type="match status" value="1"/>
</dbReference>
<name>A0A4P9XQA5_9FUNG</name>
<dbReference type="InterPro" id="IPR036249">
    <property type="entry name" value="Thioredoxin-like_sf"/>
</dbReference>
<reference evidence="5" key="1">
    <citation type="journal article" date="2018" name="Nat. Microbiol.">
        <title>Leveraging single-cell genomics to expand the fungal tree of life.</title>
        <authorList>
            <person name="Ahrendt S.R."/>
            <person name="Quandt C.A."/>
            <person name="Ciobanu D."/>
            <person name="Clum A."/>
            <person name="Salamov A."/>
            <person name="Andreopoulos B."/>
            <person name="Cheng J.F."/>
            <person name="Woyke T."/>
            <person name="Pelin A."/>
            <person name="Henrissat B."/>
            <person name="Reynolds N.K."/>
            <person name="Benny G.L."/>
            <person name="Smith M.E."/>
            <person name="James T.Y."/>
            <person name="Grigoriev I.V."/>
        </authorList>
    </citation>
    <scope>NUCLEOTIDE SEQUENCE [LARGE SCALE GENOMIC DNA]</scope>
    <source>
        <strain evidence="5">RSA 1356</strain>
    </source>
</reference>
<evidence type="ECO:0000256" key="2">
    <source>
        <dbReference type="SAM" id="SignalP"/>
    </source>
</evidence>
<dbReference type="EMBL" id="KZ992717">
    <property type="protein sequence ID" value="RKP07460.1"/>
    <property type="molecule type" value="Genomic_DNA"/>
</dbReference>
<dbReference type="GO" id="GO:0015035">
    <property type="term" value="F:protein-disulfide reductase activity"/>
    <property type="evidence" value="ECO:0007669"/>
    <property type="project" value="TreeGrafter"/>
</dbReference>
<dbReference type="SUPFAM" id="SSF52833">
    <property type="entry name" value="Thioredoxin-like"/>
    <property type="match status" value="2"/>
</dbReference>
<dbReference type="PRINTS" id="PR00421">
    <property type="entry name" value="THIOREDOXIN"/>
</dbReference>
<evidence type="ECO:0000256" key="1">
    <source>
        <dbReference type="SAM" id="MobiDB-lite"/>
    </source>
</evidence>
<organism evidence="4 5">
    <name type="scientific">Thamnocephalis sphaerospora</name>
    <dbReference type="NCBI Taxonomy" id="78915"/>
    <lineage>
        <taxon>Eukaryota</taxon>
        <taxon>Fungi</taxon>
        <taxon>Fungi incertae sedis</taxon>
        <taxon>Zoopagomycota</taxon>
        <taxon>Zoopagomycotina</taxon>
        <taxon>Zoopagomycetes</taxon>
        <taxon>Zoopagales</taxon>
        <taxon>Sigmoideomycetaceae</taxon>
        <taxon>Thamnocephalis</taxon>
    </lineage>
</organism>
<evidence type="ECO:0000313" key="5">
    <source>
        <dbReference type="Proteomes" id="UP000271241"/>
    </source>
</evidence>
<feature type="domain" description="Thioredoxin" evidence="3">
    <location>
        <begin position="22"/>
        <end position="157"/>
    </location>
</feature>
<dbReference type="InterPro" id="IPR017937">
    <property type="entry name" value="Thioredoxin_CS"/>
</dbReference>
<feature type="compositionally biased region" description="Acidic residues" evidence="1">
    <location>
        <begin position="484"/>
        <end position="503"/>
    </location>
</feature>
<feature type="chain" id="PRO_5020535412" description="Thioredoxin domain-containing protein" evidence="2">
    <location>
        <begin position="22"/>
        <end position="503"/>
    </location>
</feature>
<gene>
    <name evidence="4" type="ORF">THASP1DRAFT_30727</name>
</gene>
<dbReference type="PROSITE" id="PS00194">
    <property type="entry name" value="THIOREDOXIN_1"/>
    <property type="match status" value="1"/>
</dbReference>
<feature type="region of interest" description="Disordered" evidence="1">
    <location>
        <begin position="283"/>
        <end position="331"/>
    </location>
</feature>
<dbReference type="Pfam" id="PF00085">
    <property type="entry name" value="Thioredoxin"/>
    <property type="match status" value="1"/>
</dbReference>
<dbReference type="GO" id="GO:0034976">
    <property type="term" value="P:response to endoplasmic reticulum stress"/>
    <property type="evidence" value="ECO:0007669"/>
    <property type="project" value="TreeGrafter"/>
</dbReference>
<keyword evidence="2" id="KW-0732">Signal</keyword>
<accession>A0A4P9XQA5</accession>
<proteinExistence type="predicted"/>
<feature type="signal peptide" evidence="2">
    <location>
        <begin position="1"/>
        <end position="21"/>
    </location>
</feature>
<evidence type="ECO:0000313" key="4">
    <source>
        <dbReference type="EMBL" id="RKP07460.1"/>
    </source>
</evidence>
<protein>
    <recommendedName>
        <fullName evidence="3">Thioredoxin domain-containing protein</fullName>
    </recommendedName>
</protein>
<dbReference type="GO" id="GO:0005788">
    <property type="term" value="C:endoplasmic reticulum lumen"/>
    <property type="evidence" value="ECO:0007669"/>
    <property type="project" value="TreeGrafter"/>
</dbReference>